<feature type="signal peptide" evidence="5">
    <location>
        <begin position="1"/>
        <end position="24"/>
    </location>
</feature>
<dbReference type="Proteomes" id="UP000316095">
    <property type="component" value="Unassembled WGS sequence"/>
</dbReference>
<evidence type="ECO:0000259" key="6">
    <source>
        <dbReference type="Pfam" id="PF00884"/>
    </source>
</evidence>
<dbReference type="PANTHER" id="PTHR42693">
    <property type="entry name" value="ARYLSULFATASE FAMILY MEMBER"/>
    <property type="match status" value="1"/>
</dbReference>
<protein>
    <submittedName>
        <fullName evidence="7">Arylsulfatase</fullName>
        <ecNumber evidence="7">3.1.6.1</ecNumber>
    </submittedName>
</protein>
<dbReference type="Gene3D" id="3.40.720.10">
    <property type="entry name" value="Alkaline Phosphatase, subunit A"/>
    <property type="match status" value="1"/>
</dbReference>
<name>A0A5C5XBD5_9PLAN</name>
<feature type="chain" id="PRO_5022929430" evidence="5">
    <location>
        <begin position="25"/>
        <end position="562"/>
    </location>
</feature>
<dbReference type="SUPFAM" id="SSF53649">
    <property type="entry name" value="Alkaline phosphatase-like"/>
    <property type="match status" value="1"/>
</dbReference>
<keyword evidence="4" id="KW-0106">Calcium</keyword>
<dbReference type="PANTHER" id="PTHR42693:SF53">
    <property type="entry name" value="ENDO-4-O-SULFATASE"/>
    <property type="match status" value="1"/>
</dbReference>
<evidence type="ECO:0000313" key="7">
    <source>
        <dbReference type="EMBL" id="TWT59485.1"/>
    </source>
</evidence>
<comment type="caution">
    <text evidence="7">The sequence shown here is derived from an EMBL/GenBank/DDBJ whole genome shotgun (WGS) entry which is preliminary data.</text>
</comment>
<organism evidence="7 8">
    <name type="scientific">Rubinisphaera italica</name>
    <dbReference type="NCBI Taxonomy" id="2527969"/>
    <lineage>
        <taxon>Bacteria</taxon>
        <taxon>Pseudomonadati</taxon>
        <taxon>Planctomycetota</taxon>
        <taxon>Planctomycetia</taxon>
        <taxon>Planctomycetales</taxon>
        <taxon>Planctomycetaceae</taxon>
        <taxon>Rubinisphaera</taxon>
    </lineage>
</organism>
<evidence type="ECO:0000256" key="5">
    <source>
        <dbReference type="SAM" id="SignalP"/>
    </source>
</evidence>
<dbReference type="CDD" id="cd16025">
    <property type="entry name" value="PAS_like"/>
    <property type="match status" value="1"/>
</dbReference>
<dbReference type="Gene3D" id="3.30.1120.10">
    <property type="match status" value="1"/>
</dbReference>
<sequence length="562" mass="63401" precursor="true">MNRTQSALFAFLAVYLSVASPLQAVERPNIILIMSDDMGFSDIGCYGGEVETPTLDALAAKGLKFTQFYNTGRCCPTRASLLTGLYPHQAGVGHMMNDKGLEGYRGELNQRCRTIAEVLKPAGYSTFMAGKWHVTPHIAPGSPRNNWPLQRGFDRFYGTIHGAGSFFDPNSLTRDNTQISPYADEEYQPETYYYTDAISDHAVRFIDEHQQSKSDDNPFFMYVAYTAAHWPMHALPEDIAKYKGRFDAGYEELRKERLARVIDLGLVAEDTQLSPGAREWDQVQNREWELRCMEVYAAMIDRMDQGIGKIVNSLKQNHQFDNTLIFFLQDNGGCAEGLGRSPRKNLTARAVTATLDPMPADELQTGMIPAQSRDGFPVIMGPGVMPGPADTYIAYGQGWANVSNTPFREYKHWVHEGGISTPLIISWPEQISSGGKLVREPSHLIDIMATCVDVARANYPQEVGGNKIHPLEGLSLLPVIEEQPLKREAIFWEHEGNRAIRVGDWKLVSKFKEPWELYNIKTDRIESHDLKKQNPELAMELEQRWDSWAVRANVLPLRPKKQ</sequence>
<comment type="similarity">
    <text evidence="1">Belongs to the sulfatase family.</text>
</comment>
<proteinExistence type="inferred from homology"/>
<evidence type="ECO:0000313" key="8">
    <source>
        <dbReference type="Proteomes" id="UP000316095"/>
    </source>
</evidence>
<dbReference type="InterPro" id="IPR024607">
    <property type="entry name" value="Sulfatase_CS"/>
</dbReference>
<dbReference type="EMBL" id="SJPG01000001">
    <property type="protein sequence ID" value="TWT59485.1"/>
    <property type="molecule type" value="Genomic_DNA"/>
</dbReference>
<reference evidence="7 8" key="1">
    <citation type="submission" date="2019-02" db="EMBL/GenBank/DDBJ databases">
        <title>Deep-cultivation of Planctomycetes and their phenomic and genomic characterization uncovers novel biology.</title>
        <authorList>
            <person name="Wiegand S."/>
            <person name="Jogler M."/>
            <person name="Boedeker C."/>
            <person name="Pinto D."/>
            <person name="Vollmers J."/>
            <person name="Rivas-Marin E."/>
            <person name="Kohn T."/>
            <person name="Peeters S.H."/>
            <person name="Heuer A."/>
            <person name="Rast P."/>
            <person name="Oberbeckmann S."/>
            <person name="Bunk B."/>
            <person name="Jeske O."/>
            <person name="Meyerdierks A."/>
            <person name="Storesund J.E."/>
            <person name="Kallscheuer N."/>
            <person name="Luecker S."/>
            <person name="Lage O.M."/>
            <person name="Pohl T."/>
            <person name="Merkel B.J."/>
            <person name="Hornburger P."/>
            <person name="Mueller R.-W."/>
            <person name="Bruemmer F."/>
            <person name="Labrenz M."/>
            <person name="Spormann A.M."/>
            <person name="Op Den Camp H."/>
            <person name="Overmann J."/>
            <person name="Amann R."/>
            <person name="Jetten M.S.M."/>
            <person name="Mascher T."/>
            <person name="Medema M.H."/>
            <person name="Devos D.P."/>
            <person name="Kaster A.-K."/>
            <person name="Ovreas L."/>
            <person name="Rohde M."/>
            <person name="Galperin M.Y."/>
            <person name="Jogler C."/>
        </authorList>
    </citation>
    <scope>NUCLEOTIDE SEQUENCE [LARGE SCALE GENOMIC DNA]</scope>
    <source>
        <strain evidence="7 8">Pan54</strain>
    </source>
</reference>
<evidence type="ECO:0000256" key="3">
    <source>
        <dbReference type="ARBA" id="ARBA00022801"/>
    </source>
</evidence>
<dbReference type="InterPro" id="IPR050738">
    <property type="entry name" value="Sulfatase"/>
</dbReference>
<evidence type="ECO:0000256" key="2">
    <source>
        <dbReference type="ARBA" id="ARBA00022723"/>
    </source>
</evidence>
<dbReference type="GO" id="GO:0004065">
    <property type="term" value="F:arylsulfatase activity"/>
    <property type="evidence" value="ECO:0007669"/>
    <property type="project" value="UniProtKB-EC"/>
</dbReference>
<keyword evidence="5" id="KW-0732">Signal</keyword>
<keyword evidence="2" id="KW-0479">Metal-binding</keyword>
<evidence type="ECO:0000256" key="1">
    <source>
        <dbReference type="ARBA" id="ARBA00008779"/>
    </source>
</evidence>
<dbReference type="InterPro" id="IPR017850">
    <property type="entry name" value="Alkaline_phosphatase_core_sf"/>
</dbReference>
<accession>A0A5C5XBD5</accession>
<evidence type="ECO:0000256" key="4">
    <source>
        <dbReference type="ARBA" id="ARBA00022837"/>
    </source>
</evidence>
<keyword evidence="3 7" id="KW-0378">Hydrolase</keyword>
<dbReference type="EC" id="3.1.6.1" evidence="7"/>
<dbReference type="Pfam" id="PF00884">
    <property type="entry name" value="Sulfatase"/>
    <property type="match status" value="1"/>
</dbReference>
<dbReference type="PROSITE" id="PS00149">
    <property type="entry name" value="SULFATASE_2"/>
    <property type="match status" value="1"/>
</dbReference>
<dbReference type="InterPro" id="IPR000917">
    <property type="entry name" value="Sulfatase_N"/>
</dbReference>
<dbReference type="GO" id="GO:0046872">
    <property type="term" value="F:metal ion binding"/>
    <property type="evidence" value="ECO:0007669"/>
    <property type="project" value="UniProtKB-KW"/>
</dbReference>
<dbReference type="AlphaFoldDB" id="A0A5C5XBD5"/>
<gene>
    <name evidence="7" type="primary">atsA_2</name>
    <name evidence="7" type="ORF">Pan54_01910</name>
</gene>
<feature type="domain" description="Sulfatase N-terminal" evidence="6">
    <location>
        <begin position="28"/>
        <end position="455"/>
    </location>
</feature>
<keyword evidence="8" id="KW-1185">Reference proteome</keyword>